<feature type="region of interest" description="Disordered" evidence="4">
    <location>
        <begin position="1617"/>
        <end position="1666"/>
    </location>
</feature>
<feature type="region of interest" description="Disordered" evidence="4">
    <location>
        <begin position="208"/>
        <end position="233"/>
    </location>
</feature>
<accession>A0A4D9CPK7</accession>
<keyword evidence="7" id="KW-1185">Reference proteome</keyword>
<dbReference type="InterPro" id="IPR029052">
    <property type="entry name" value="Metallo-depent_PP-like"/>
</dbReference>
<feature type="compositionally biased region" description="Polar residues" evidence="4">
    <location>
        <begin position="1169"/>
        <end position="1179"/>
    </location>
</feature>
<dbReference type="EMBL" id="SDOX01000166">
    <property type="protein sequence ID" value="TFJ80434.1"/>
    <property type="molecule type" value="Genomic_DNA"/>
</dbReference>
<dbReference type="InterPro" id="IPR011992">
    <property type="entry name" value="EF-hand-dom_pair"/>
</dbReference>
<comment type="similarity">
    <text evidence="1 3">Belongs to the PPP phosphatase family.</text>
</comment>
<dbReference type="GO" id="GO:0097720">
    <property type="term" value="P:calcineurin-mediated signaling"/>
    <property type="evidence" value="ECO:0007669"/>
    <property type="project" value="InterPro"/>
</dbReference>
<feature type="domain" description="EF-hand" evidence="5">
    <location>
        <begin position="1884"/>
        <end position="1919"/>
    </location>
</feature>
<dbReference type="CDD" id="cd00051">
    <property type="entry name" value="EFh"/>
    <property type="match status" value="1"/>
</dbReference>
<feature type="compositionally biased region" description="Polar residues" evidence="4">
    <location>
        <begin position="1059"/>
        <end position="1068"/>
    </location>
</feature>
<feature type="compositionally biased region" description="Low complexity" evidence="4">
    <location>
        <begin position="762"/>
        <end position="785"/>
    </location>
</feature>
<feature type="compositionally biased region" description="Low complexity" evidence="4">
    <location>
        <begin position="741"/>
        <end position="751"/>
    </location>
</feature>
<feature type="compositionally biased region" description="Basic and acidic residues" evidence="4">
    <location>
        <begin position="1224"/>
        <end position="1271"/>
    </location>
</feature>
<feature type="compositionally biased region" description="Basic residues" evidence="4">
    <location>
        <begin position="1282"/>
        <end position="1292"/>
    </location>
</feature>
<feature type="compositionally biased region" description="Low complexity" evidence="4">
    <location>
        <begin position="1803"/>
        <end position="1812"/>
    </location>
</feature>
<feature type="compositionally biased region" description="Polar residues" evidence="4">
    <location>
        <begin position="1465"/>
        <end position="1476"/>
    </location>
</feature>
<dbReference type="PROSITE" id="PS50222">
    <property type="entry name" value="EF_HAND_2"/>
    <property type="match status" value="1"/>
</dbReference>
<dbReference type="PROSITE" id="PS00018">
    <property type="entry name" value="EF_HAND_1"/>
    <property type="match status" value="2"/>
</dbReference>
<dbReference type="PRINTS" id="PR00114">
    <property type="entry name" value="STPHPHTASE"/>
</dbReference>
<evidence type="ECO:0000256" key="2">
    <source>
        <dbReference type="ARBA" id="ARBA00022837"/>
    </source>
</evidence>
<feature type="compositionally biased region" description="Pro residues" evidence="4">
    <location>
        <begin position="582"/>
        <end position="610"/>
    </location>
</feature>
<dbReference type="SUPFAM" id="SSF56300">
    <property type="entry name" value="Metallo-dependent phosphatases"/>
    <property type="match status" value="2"/>
</dbReference>
<feature type="compositionally biased region" description="Polar residues" evidence="4">
    <location>
        <begin position="1377"/>
        <end position="1390"/>
    </location>
</feature>
<dbReference type="Gene3D" id="3.60.21.10">
    <property type="match status" value="1"/>
</dbReference>
<organism evidence="6 7">
    <name type="scientific">Nannochloropsis salina CCMP1776</name>
    <dbReference type="NCBI Taxonomy" id="1027361"/>
    <lineage>
        <taxon>Eukaryota</taxon>
        <taxon>Sar</taxon>
        <taxon>Stramenopiles</taxon>
        <taxon>Ochrophyta</taxon>
        <taxon>Eustigmatophyceae</taxon>
        <taxon>Eustigmatales</taxon>
        <taxon>Monodopsidaceae</taxon>
        <taxon>Microchloropsis</taxon>
        <taxon>Microchloropsis salina</taxon>
    </lineage>
</organism>
<evidence type="ECO:0000256" key="1">
    <source>
        <dbReference type="ARBA" id="ARBA00008294"/>
    </source>
</evidence>
<feature type="compositionally biased region" description="Basic and acidic residues" evidence="4">
    <location>
        <begin position="798"/>
        <end position="817"/>
    </location>
</feature>
<evidence type="ECO:0000259" key="5">
    <source>
        <dbReference type="PROSITE" id="PS50222"/>
    </source>
</evidence>
<comment type="caution">
    <text evidence="6">The sequence shown here is derived from an EMBL/GenBank/DDBJ whole genome shotgun (WGS) entry which is preliminary data.</text>
</comment>
<dbReference type="SMART" id="SM00156">
    <property type="entry name" value="PP2Ac"/>
    <property type="match status" value="1"/>
</dbReference>
<name>A0A4D9CPK7_9STRA</name>
<dbReference type="PROSITE" id="PS00125">
    <property type="entry name" value="SER_THR_PHOSPHATASE"/>
    <property type="match status" value="1"/>
</dbReference>
<dbReference type="SUPFAM" id="SSF47473">
    <property type="entry name" value="EF-hand"/>
    <property type="match status" value="1"/>
</dbReference>
<feature type="compositionally biased region" description="Basic and acidic residues" evidence="4">
    <location>
        <begin position="218"/>
        <end position="231"/>
    </location>
</feature>
<dbReference type="InterPro" id="IPR006186">
    <property type="entry name" value="Ser/Thr-sp_prot-phosphatase"/>
</dbReference>
<gene>
    <name evidence="6" type="ORF">NSK_008175</name>
</gene>
<feature type="region of interest" description="Disordered" evidence="4">
    <location>
        <begin position="578"/>
        <end position="612"/>
    </location>
</feature>
<feature type="compositionally biased region" description="Basic and acidic residues" evidence="4">
    <location>
        <begin position="949"/>
        <end position="969"/>
    </location>
</feature>
<dbReference type="Proteomes" id="UP000355283">
    <property type="component" value="Unassembled WGS sequence"/>
</dbReference>
<sequence>MACEICFVEFAWPVTSTDVTHNTISEVKLLTPRKLPCGCVGCTGCLQDSLCDKEFSLVCPTCLQTHVLDEGITSLPILEPPGGAPVVITQTDKYRSNCNDDNVLATRDAEATASIGSPSLPTVNRFKSPRRASADTGRLNAFLKSVPSSTVPVPCSLTVPLPPPSLIATPSTRRAHKRLQQAKLSRLSLRSPSHAGEDPLIMWVGQEEESEGTIGQETNKKEPRAMAREGEPVQSCSLEEAQPKEEATNHATAFPVSTSTAVMPQSCRSPWGPLDPPALADRFRSHQLMELGEIFELLDRARDILKAEPNILTLQAPVTCVGDMHGQFFDLLDLFGRAGGAPGTREHASPFPPASPGSFSPNPSRFLFLGDYVDRGAYSCEVLLYLLALKVAYPDLIHLLRGNHETRGATTYFGFKEECKAKYGLPVYYRFLLVFESLPLCAVVETDYGRLFACHGGISPEIQTLAEIQRIDRFVEPGASGSLCDLLWADPWHEKKVDPGINGDATDKEQVARAWEEYLAVEWRPNGERGCSVYFGYRAIRRFLDDNHLLCLIRAHQVQEEGYSEHFSWSVEAAAAGGDGAPPFPSPPSIPGRGIAPPPAPSNPERPCPPLASHLPPRVLPPVVTIFSAPNYCNHYGNKGAFLQVGPTAPDQITFHQFDCVSALPTASSHPSWARLQRHQEHHLAIMNTCPYMPTTFRELLRAASELGVLASKEGGRERGQEGERDEEGASPSSSQRGFASSVSESSIESVVDLKEGDDASDGGAATTSASSPSSSPSFSSSSSPPLDPSPLPATSPEAREGGEGEGGSGRRDDRLAWADNNTGASCSKLSVQIPKPVGPYSITSPPSSLTASPTTQASRAIHPRHPGHACREVRSEASDVEEARRTTLGGLWKGRCEHPMKRTGTESKGSDQDHPSMDRSVAAPVGKAGVQPKGACGRGAGGVADGGIRGEGEEREERMRERKEEAGPRVDGTTVEDNKALCGDDAGEKEGKVREKRNVGGTGQAAVEKEGEAEEMVETRLFEGYGSASGCLALAYLPSLWQWRGNDARPGAPLTELASRSQSNENPPTLAPSAGPSPRSDDQSRQNRINKPPAQKKGAGFHSAWFRRVWGGKTRDPVVGQAKPDIATREREASPHLWPRVSRSPFGAFHAAFPSLKPPMFRRPKSASGISTRVNGSSPKCVEGFGDDISNPDKTVARRSNVTPHHTPATIMHQASTTGGRGMDVDGRTEPGPHRVVDSRKRSEKFAIPERRNLEGKPRETAPTRTEKSESFAVHGTQNTHIRKATHHHCSSLRDSNRTTIPVNITSSENHTRGPQHRDSEPGRSIAVHALGTRNSAFSPARDRPEGERGSAPGARCGSSPEGPWPRPSAFHQLVRNPTSALRASSDSQGVPGINSRGRRTLSNRGVPEPRGDVTSVVSKIRDRDQRIARGRNKMRSSLEAMNEVSPSTDTTCASTRRPRRDSTLPSDSRSTITGSPCLPIRTAGPAAARPGKVEQECRRGKENSGKCEALTTKIIKRSTLRPVRMSRRESVYRLAQRRDGINEMHPDVVARCLETLAAKMPDEGKEKGAKWERPVSGSGALEEEIAHRPYSVAEVCARLERGVLRHCQDQGGSEAGIVRRKTGPGNVLSDPEINGRKAHFGPAGKAEHDDSTVKNIPDRRHSLRPGTTSVSYLLECIEARSQAHVQYQTTLAGTKLRERCQATPSTFLESTSLSPLKATLPACSPRHLAPTPPASGPSSGLLPSPSKPFPPSSPTSSSTTDELLVVGDTGRSCLSRNSRSKVDPAPPPITSTPGTDTLTKPDLSLSSFCCPPSPEHGAPSPPFPPPNTASSAAPPDDIFTAGEIVTLRLIFALFDDNGDDFLEASELERYAEEDEEVGGGGASRTQAEECVRLLDGDGDGKIGLLDFICFAARLKELHRKKEFSLVLSDLRRSRAKGWEYRCHKHLTLLLAYWYKNDDA</sequence>
<feature type="region of interest" description="Disordered" evidence="4">
    <location>
        <begin position="711"/>
        <end position="1014"/>
    </location>
</feature>
<evidence type="ECO:0000313" key="6">
    <source>
        <dbReference type="EMBL" id="TFJ80434.1"/>
    </source>
</evidence>
<feature type="compositionally biased region" description="Polar residues" evidence="4">
    <location>
        <begin position="1446"/>
        <end position="1456"/>
    </location>
</feature>
<dbReference type="Pfam" id="PF00149">
    <property type="entry name" value="Metallophos"/>
    <property type="match status" value="1"/>
</dbReference>
<dbReference type="GO" id="GO:0033192">
    <property type="term" value="F:calmodulin-dependent protein phosphatase activity"/>
    <property type="evidence" value="ECO:0007669"/>
    <property type="project" value="InterPro"/>
</dbReference>
<reference evidence="6 7" key="1">
    <citation type="submission" date="2019-01" db="EMBL/GenBank/DDBJ databases">
        <title>Nuclear Genome Assembly of the Microalgal Biofuel strain Nannochloropsis salina CCMP1776.</title>
        <authorList>
            <person name="Hovde B."/>
        </authorList>
    </citation>
    <scope>NUCLEOTIDE SEQUENCE [LARGE SCALE GENOMIC DNA]</scope>
    <source>
        <strain evidence="6 7">CCMP1776</strain>
    </source>
</reference>
<feature type="compositionally biased region" description="Basic and acidic residues" evidence="4">
    <location>
        <begin position="870"/>
        <end position="886"/>
    </location>
</feature>
<feature type="region of interest" description="Disordered" evidence="4">
    <location>
        <begin position="1215"/>
        <end position="1300"/>
    </location>
</feature>
<keyword evidence="3" id="KW-0378">Hydrolase</keyword>
<feature type="compositionally biased region" description="Basic and acidic residues" evidence="4">
    <location>
        <begin position="987"/>
        <end position="999"/>
    </location>
</feature>
<dbReference type="EC" id="3.1.3.16" evidence="3"/>
<feature type="compositionally biased region" description="Low complexity" evidence="4">
    <location>
        <begin position="842"/>
        <end position="859"/>
    </location>
</feature>
<feature type="region of interest" description="Disordered" evidence="4">
    <location>
        <begin position="1725"/>
        <end position="1837"/>
    </location>
</feature>
<dbReference type="InterPro" id="IPR043360">
    <property type="entry name" value="PP2B"/>
</dbReference>
<proteinExistence type="inferred from homology"/>
<feature type="compositionally biased region" description="Basic and acidic residues" evidence="4">
    <location>
        <begin position="895"/>
        <end position="918"/>
    </location>
</feature>
<dbReference type="Gene3D" id="1.10.238.10">
    <property type="entry name" value="EF-hand"/>
    <property type="match status" value="1"/>
</dbReference>
<feature type="compositionally biased region" description="Basic and acidic residues" evidence="4">
    <location>
        <begin position="1647"/>
        <end position="1662"/>
    </location>
</feature>
<dbReference type="SMART" id="SM00054">
    <property type="entry name" value="EFh"/>
    <property type="match status" value="2"/>
</dbReference>
<feature type="region of interest" description="Disordered" evidence="4">
    <location>
        <begin position="1166"/>
        <end position="1194"/>
    </location>
</feature>
<dbReference type="InterPro" id="IPR004843">
    <property type="entry name" value="Calcineurin-like_PHP"/>
</dbReference>
<feature type="region of interest" description="Disordered" evidence="4">
    <location>
        <begin position="1053"/>
        <end position="1103"/>
    </location>
</feature>
<feature type="compositionally biased region" description="Gly residues" evidence="4">
    <location>
        <begin position="937"/>
        <end position="948"/>
    </location>
</feature>
<dbReference type="InterPro" id="IPR002048">
    <property type="entry name" value="EF_hand_dom"/>
</dbReference>
<protein>
    <recommendedName>
        <fullName evidence="3">Serine/threonine-protein phosphatase</fullName>
        <ecNumber evidence="3">3.1.3.16</ecNumber>
    </recommendedName>
</protein>
<evidence type="ECO:0000256" key="4">
    <source>
        <dbReference type="SAM" id="MobiDB-lite"/>
    </source>
</evidence>
<feature type="region of interest" description="Disordered" evidence="4">
    <location>
        <begin position="1334"/>
        <end position="1501"/>
    </location>
</feature>
<evidence type="ECO:0000256" key="3">
    <source>
        <dbReference type="RuleBase" id="RU004273"/>
    </source>
</evidence>
<dbReference type="OrthoDB" id="5593063at2759"/>
<keyword evidence="2" id="KW-0106">Calcium</keyword>
<evidence type="ECO:0000313" key="7">
    <source>
        <dbReference type="Proteomes" id="UP000355283"/>
    </source>
</evidence>
<feature type="compositionally biased region" description="Polar residues" evidence="4">
    <location>
        <begin position="820"/>
        <end position="831"/>
    </location>
</feature>
<dbReference type="PANTHER" id="PTHR45673">
    <property type="entry name" value="SERINE/THREONINE-PROTEIN PHOSPHATASE 2B CATALYTIC SUBUNIT 1-RELATED"/>
    <property type="match status" value="1"/>
</dbReference>
<dbReference type="GO" id="GO:0005509">
    <property type="term" value="F:calcium ion binding"/>
    <property type="evidence" value="ECO:0007669"/>
    <property type="project" value="InterPro"/>
</dbReference>
<comment type="catalytic activity">
    <reaction evidence="3">
        <text>O-phospho-L-threonyl-[protein] + H2O = L-threonyl-[protein] + phosphate</text>
        <dbReference type="Rhea" id="RHEA:47004"/>
        <dbReference type="Rhea" id="RHEA-COMP:11060"/>
        <dbReference type="Rhea" id="RHEA-COMP:11605"/>
        <dbReference type="ChEBI" id="CHEBI:15377"/>
        <dbReference type="ChEBI" id="CHEBI:30013"/>
        <dbReference type="ChEBI" id="CHEBI:43474"/>
        <dbReference type="ChEBI" id="CHEBI:61977"/>
        <dbReference type="EC" id="3.1.3.16"/>
    </reaction>
</comment>
<feature type="compositionally biased region" description="Basic and acidic residues" evidence="4">
    <location>
        <begin position="714"/>
        <end position="723"/>
    </location>
</feature>
<feature type="compositionally biased region" description="Pro residues" evidence="4">
    <location>
        <begin position="1813"/>
        <end position="1829"/>
    </location>
</feature>
<dbReference type="InterPro" id="IPR018247">
    <property type="entry name" value="EF_Hand_1_Ca_BS"/>
</dbReference>